<sequence>MATPHLPPVSSPLAESGRPPTHPASFGANACKPKCYAPLPIALASTIPMMTASGQHSYRITPRGIELMAHHEKFSLLFRRTRVKDIVGSSNTRPT</sequence>
<dbReference type="AlphaFoldDB" id="A0A5B0MB13"/>
<gene>
    <name evidence="3" type="ORF">PGT21_035384</name>
    <name evidence="4" type="ORF">PGT21_037266</name>
    <name evidence="2" type="ORF">PGTUg99_025513</name>
</gene>
<organism evidence="2 6">
    <name type="scientific">Puccinia graminis f. sp. tritici</name>
    <dbReference type="NCBI Taxonomy" id="56615"/>
    <lineage>
        <taxon>Eukaryota</taxon>
        <taxon>Fungi</taxon>
        <taxon>Dikarya</taxon>
        <taxon>Basidiomycota</taxon>
        <taxon>Pucciniomycotina</taxon>
        <taxon>Pucciniomycetes</taxon>
        <taxon>Pucciniales</taxon>
        <taxon>Pucciniaceae</taxon>
        <taxon>Puccinia</taxon>
    </lineage>
</organism>
<dbReference type="EMBL" id="VDEP01000475">
    <property type="protein sequence ID" value="KAA1073074.1"/>
    <property type="molecule type" value="Genomic_DNA"/>
</dbReference>
<proteinExistence type="predicted"/>
<dbReference type="EMBL" id="VSWC01000118">
    <property type="protein sequence ID" value="KAA1084786.1"/>
    <property type="molecule type" value="Genomic_DNA"/>
</dbReference>
<evidence type="ECO:0000313" key="4">
    <source>
        <dbReference type="EMBL" id="KAA1120209.1"/>
    </source>
</evidence>
<reference evidence="5 6" key="1">
    <citation type="submission" date="2019-05" db="EMBL/GenBank/DDBJ databases">
        <title>Emergence of the Ug99 lineage of the wheat stem rust pathogen through somatic hybridization.</title>
        <authorList>
            <person name="Li F."/>
            <person name="Upadhyaya N.M."/>
            <person name="Sperschneider J."/>
            <person name="Matny O."/>
            <person name="Nguyen-Phuc H."/>
            <person name="Mago R."/>
            <person name="Raley C."/>
            <person name="Miller M.E."/>
            <person name="Silverstein K.A.T."/>
            <person name="Henningsen E."/>
            <person name="Hirsch C.D."/>
            <person name="Visser B."/>
            <person name="Pretorius Z.A."/>
            <person name="Steffenson B.J."/>
            <person name="Schwessinger B."/>
            <person name="Dodds P.N."/>
            <person name="Figueroa M."/>
        </authorList>
    </citation>
    <scope>NUCLEOTIDE SEQUENCE [LARGE SCALE GENOMIC DNA]</scope>
    <source>
        <strain evidence="3">21-0</strain>
        <strain evidence="2 6">Ug99</strain>
    </source>
</reference>
<feature type="region of interest" description="Disordered" evidence="1">
    <location>
        <begin position="1"/>
        <end position="27"/>
    </location>
</feature>
<feature type="compositionally biased region" description="Pro residues" evidence="1">
    <location>
        <begin position="1"/>
        <end position="10"/>
    </location>
</feature>
<evidence type="ECO:0000313" key="5">
    <source>
        <dbReference type="Proteomes" id="UP000324748"/>
    </source>
</evidence>
<accession>A0A5B0MB13</accession>
<evidence type="ECO:0000313" key="2">
    <source>
        <dbReference type="EMBL" id="KAA1073074.1"/>
    </source>
</evidence>
<protein>
    <submittedName>
        <fullName evidence="2">Uncharacterized protein</fullName>
    </submittedName>
</protein>
<evidence type="ECO:0000313" key="3">
    <source>
        <dbReference type="EMBL" id="KAA1084786.1"/>
    </source>
</evidence>
<evidence type="ECO:0000313" key="6">
    <source>
        <dbReference type="Proteomes" id="UP000325313"/>
    </source>
</evidence>
<dbReference type="Proteomes" id="UP000325313">
    <property type="component" value="Unassembled WGS sequence"/>
</dbReference>
<dbReference type="EMBL" id="VSWC01000001">
    <property type="protein sequence ID" value="KAA1120209.1"/>
    <property type="molecule type" value="Genomic_DNA"/>
</dbReference>
<dbReference type="Proteomes" id="UP000324748">
    <property type="component" value="Unassembled WGS sequence"/>
</dbReference>
<keyword evidence="5" id="KW-1185">Reference proteome</keyword>
<name>A0A5B0MB13_PUCGR</name>
<comment type="caution">
    <text evidence="2">The sequence shown here is derived from an EMBL/GenBank/DDBJ whole genome shotgun (WGS) entry which is preliminary data.</text>
</comment>
<evidence type="ECO:0000256" key="1">
    <source>
        <dbReference type="SAM" id="MobiDB-lite"/>
    </source>
</evidence>
<dbReference type="OrthoDB" id="2508231at2759"/>